<sequence length="394" mass="42869">MLLVNIGYFSLRIWLGAIDPVPNVSPPGWDFAVFWSASWLALHGPAVNAFDTALIEPIALPLQNMLPSPFVTPWTYPPTFLLVMLPAALLPFQVSCIAYVSAWIVLAFKACARILPPVRDLSWWLPVVAFPAIWVTIGAGQNSFLTFGLLGLGLVCLDRRPWLAGILFGLLAIKPQLGLMIPVALLFGRNWRAFVSAALTVGVFCALSGFVLGFGTFSRFAEALPAFNQFVVQYSDRWPRGISTVFGVARHFGVAVSTAYLLHAVVAALTVSVVAWLWAGRASFELRASALVLGTLLVPTYLMPYDLLLLGLPILWLVRDSARKGWIRGDAMVMVCAWLSPVVAYTPGDWAAGAYVPFIVFALLLVVVRRHVAQRAVHTNECACTVAAECGGSR</sequence>
<feature type="transmembrane region" description="Helical" evidence="8">
    <location>
        <begin position="291"/>
        <end position="318"/>
    </location>
</feature>
<evidence type="ECO:0000256" key="5">
    <source>
        <dbReference type="ARBA" id="ARBA00022989"/>
    </source>
</evidence>
<accession>A0A9X1RR25</accession>
<protein>
    <submittedName>
        <fullName evidence="9">DUF2029 domain-containing protein</fullName>
    </submittedName>
</protein>
<evidence type="ECO:0000256" key="3">
    <source>
        <dbReference type="ARBA" id="ARBA00022679"/>
    </source>
</evidence>
<feature type="transmembrane region" description="Helical" evidence="8">
    <location>
        <begin position="260"/>
        <end position="279"/>
    </location>
</feature>
<evidence type="ECO:0000256" key="6">
    <source>
        <dbReference type="ARBA" id="ARBA00023136"/>
    </source>
</evidence>
<name>A0A9X1RR25_9BURK</name>
<evidence type="ECO:0000256" key="7">
    <source>
        <dbReference type="ARBA" id="ARBA00024033"/>
    </source>
</evidence>
<dbReference type="GO" id="GO:0005886">
    <property type="term" value="C:plasma membrane"/>
    <property type="evidence" value="ECO:0007669"/>
    <property type="project" value="UniProtKB-SubCell"/>
</dbReference>
<comment type="subcellular location">
    <subcellularLocation>
        <location evidence="1">Cell membrane</location>
        <topology evidence="1">Multi-pass membrane protein</topology>
    </subcellularLocation>
</comment>
<reference evidence="9" key="1">
    <citation type="submission" date="2022-01" db="EMBL/GenBank/DDBJ databases">
        <title>Genome sequence and assembly of Parabukholderia sp. RG36.</title>
        <authorList>
            <person name="Chhetri G."/>
        </authorList>
    </citation>
    <scope>NUCLEOTIDE SEQUENCE</scope>
    <source>
        <strain evidence="9">RG36</strain>
    </source>
</reference>
<feature type="transmembrane region" description="Helical" evidence="8">
    <location>
        <begin position="350"/>
        <end position="368"/>
    </location>
</feature>
<gene>
    <name evidence="9" type="ORF">L5014_18060</name>
</gene>
<dbReference type="RefSeq" id="WP_238465107.1">
    <property type="nucleotide sequence ID" value="NZ_JAKLJA010000014.1"/>
</dbReference>
<comment type="caution">
    <text evidence="9">The sequence shown here is derived from an EMBL/GenBank/DDBJ whole genome shotgun (WGS) entry which is preliminary data.</text>
</comment>
<dbReference type="AlphaFoldDB" id="A0A9X1RR25"/>
<feature type="transmembrane region" description="Helical" evidence="8">
    <location>
        <begin position="128"/>
        <end position="155"/>
    </location>
</feature>
<evidence type="ECO:0000313" key="10">
    <source>
        <dbReference type="Proteomes" id="UP001139308"/>
    </source>
</evidence>
<keyword evidence="5 8" id="KW-1133">Transmembrane helix</keyword>
<dbReference type="GO" id="GO:0016758">
    <property type="term" value="F:hexosyltransferase activity"/>
    <property type="evidence" value="ECO:0007669"/>
    <property type="project" value="InterPro"/>
</dbReference>
<evidence type="ECO:0000256" key="2">
    <source>
        <dbReference type="ARBA" id="ARBA00022475"/>
    </source>
</evidence>
<evidence type="ECO:0000256" key="1">
    <source>
        <dbReference type="ARBA" id="ARBA00004651"/>
    </source>
</evidence>
<evidence type="ECO:0000313" key="9">
    <source>
        <dbReference type="EMBL" id="MCG5075245.1"/>
    </source>
</evidence>
<keyword evidence="10" id="KW-1185">Reference proteome</keyword>
<evidence type="ECO:0000256" key="4">
    <source>
        <dbReference type="ARBA" id="ARBA00022692"/>
    </source>
</evidence>
<feature type="transmembrane region" description="Helical" evidence="8">
    <location>
        <begin position="80"/>
        <end position="108"/>
    </location>
</feature>
<evidence type="ECO:0000256" key="8">
    <source>
        <dbReference type="SAM" id="Phobius"/>
    </source>
</evidence>
<keyword evidence="2" id="KW-1003">Cell membrane</keyword>
<feature type="transmembrane region" description="Helical" evidence="8">
    <location>
        <begin position="325"/>
        <end position="344"/>
    </location>
</feature>
<keyword evidence="6 8" id="KW-0472">Membrane</keyword>
<comment type="similarity">
    <text evidence="7">Belongs to the glycosyltransferase 87 family.</text>
</comment>
<feature type="transmembrane region" description="Helical" evidence="8">
    <location>
        <begin position="193"/>
        <end position="214"/>
    </location>
</feature>
<dbReference type="Pfam" id="PF09594">
    <property type="entry name" value="GT87"/>
    <property type="match status" value="1"/>
</dbReference>
<feature type="transmembrane region" description="Helical" evidence="8">
    <location>
        <begin position="162"/>
        <end position="187"/>
    </location>
</feature>
<organism evidence="9 10">
    <name type="scientific">Paraburkholderia tagetis</name>
    <dbReference type="NCBI Taxonomy" id="2913261"/>
    <lineage>
        <taxon>Bacteria</taxon>
        <taxon>Pseudomonadati</taxon>
        <taxon>Pseudomonadota</taxon>
        <taxon>Betaproteobacteria</taxon>
        <taxon>Burkholderiales</taxon>
        <taxon>Burkholderiaceae</taxon>
        <taxon>Paraburkholderia</taxon>
    </lineage>
</organism>
<keyword evidence="3" id="KW-0808">Transferase</keyword>
<dbReference type="Proteomes" id="UP001139308">
    <property type="component" value="Unassembled WGS sequence"/>
</dbReference>
<keyword evidence="4 8" id="KW-0812">Transmembrane</keyword>
<dbReference type="InterPro" id="IPR018584">
    <property type="entry name" value="GT87"/>
</dbReference>
<proteinExistence type="inferred from homology"/>
<dbReference type="EMBL" id="JAKLJA010000014">
    <property type="protein sequence ID" value="MCG5075245.1"/>
    <property type="molecule type" value="Genomic_DNA"/>
</dbReference>